<dbReference type="PANTHER" id="PTHR39741">
    <property type="entry name" value="F-BOX DOMAIN CONTAINING PROTEIN, EXPRESSED"/>
    <property type="match status" value="1"/>
</dbReference>
<organism evidence="2 3">
    <name type="scientific">Pisum sativum</name>
    <name type="common">Garden pea</name>
    <name type="synonym">Lathyrus oleraceus</name>
    <dbReference type="NCBI Taxonomy" id="3888"/>
    <lineage>
        <taxon>Eukaryota</taxon>
        <taxon>Viridiplantae</taxon>
        <taxon>Streptophyta</taxon>
        <taxon>Embryophyta</taxon>
        <taxon>Tracheophyta</taxon>
        <taxon>Spermatophyta</taxon>
        <taxon>Magnoliopsida</taxon>
        <taxon>eudicotyledons</taxon>
        <taxon>Gunneridae</taxon>
        <taxon>Pentapetalae</taxon>
        <taxon>rosids</taxon>
        <taxon>fabids</taxon>
        <taxon>Fabales</taxon>
        <taxon>Fabaceae</taxon>
        <taxon>Papilionoideae</taxon>
        <taxon>50 kb inversion clade</taxon>
        <taxon>NPAAA clade</taxon>
        <taxon>Hologalegina</taxon>
        <taxon>IRL clade</taxon>
        <taxon>Fabeae</taxon>
        <taxon>Lathyrus</taxon>
    </lineage>
</organism>
<protein>
    <recommendedName>
        <fullName evidence="1">F-box domain-containing protein</fullName>
    </recommendedName>
</protein>
<dbReference type="PANTHER" id="PTHR39741:SF2">
    <property type="entry name" value="F-BOX DOMAIN-CONTAINING PROTEIN"/>
    <property type="match status" value="1"/>
</dbReference>
<dbReference type="Pfam" id="PF12937">
    <property type="entry name" value="F-box-like"/>
    <property type="match status" value="1"/>
</dbReference>
<dbReference type="AlphaFoldDB" id="A0A9D4X8D7"/>
<dbReference type="Gramene" id="Psat04G0032000-T1">
    <property type="protein sequence ID" value="KAI5414810.1"/>
    <property type="gene ID" value="KIW84_040320"/>
</dbReference>
<name>A0A9D4X8D7_PEA</name>
<dbReference type="EMBL" id="JAMSHJ010000004">
    <property type="protein sequence ID" value="KAI5414810.1"/>
    <property type="molecule type" value="Genomic_DNA"/>
</dbReference>
<feature type="domain" description="F-box" evidence="1">
    <location>
        <begin position="28"/>
        <end position="69"/>
    </location>
</feature>
<dbReference type="Gene3D" id="1.20.1280.50">
    <property type="match status" value="1"/>
</dbReference>
<dbReference type="InterPro" id="IPR036047">
    <property type="entry name" value="F-box-like_dom_sf"/>
</dbReference>
<evidence type="ECO:0000313" key="3">
    <source>
        <dbReference type="Proteomes" id="UP001058974"/>
    </source>
</evidence>
<comment type="caution">
    <text evidence="2">The sequence shown here is derived from an EMBL/GenBank/DDBJ whole genome shotgun (WGS) entry which is preliminary data.</text>
</comment>
<dbReference type="SUPFAM" id="SSF81383">
    <property type="entry name" value="F-box domain"/>
    <property type="match status" value="1"/>
</dbReference>
<gene>
    <name evidence="2" type="ORF">KIW84_040320</name>
</gene>
<dbReference type="Proteomes" id="UP001058974">
    <property type="component" value="Chromosome 4"/>
</dbReference>
<sequence>MTTFACNQDLILENMSDVETNLDLIQWLGDDMSFKVFSYLDNPRDLVRASAVSSSWNDFVIENGLCKQLCLKLIPEISGVVRSIEVDYLFKVDGNNPGYYYAEKRELLNRNHRVYAVLAFGLIPMNNCISQAICASSTNDHLRESYTNTLEPRDITEHGASYWSSIGQTDPSVTETLLYRLYSRMCLVTDIHVQPFQGLINGSSPIYSAKAIRFRLGWDNDPMEIDSKFGLRDKTAFSGIWTYTSPIFPMSQENKLQHFKLPEPVLCFGGFLQVELLGSVQKHEEDDLFYICISHVKVVGRVLSQNFIVRMRMFPPHGACSVQYFPHAHTRWCGCGYVSNS</sequence>
<dbReference type="InterPro" id="IPR055336">
    <property type="entry name" value="At4g00755-like"/>
</dbReference>
<reference evidence="2 3" key="1">
    <citation type="journal article" date="2022" name="Nat. Genet.">
        <title>Improved pea reference genome and pan-genome highlight genomic features and evolutionary characteristics.</title>
        <authorList>
            <person name="Yang T."/>
            <person name="Liu R."/>
            <person name="Luo Y."/>
            <person name="Hu S."/>
            <person name="Wang D."/>
            <person name="Wang C."/>
            <person name="Pandey M.K."/>
            <person name="Ge S."/>
            <person name="Xu Q."/>
            <person name="Li N."/>
            <person name="Li G."/>
            <person name="Huang Y."/>
            <person name="Saxena R.K."/>
            <person name="Ji Y."/>
            <person name="Li M."/>
            <person name="Yan X."/>
            <person name="He Y."/>
            <person name="Liu Y."/>
            <person name="Wang X."/>
            <person name="Xiang C."/>
            <person name="Varshney R.K."/>
            <person name="Ding H."/>
            <person name="Gao S."/>
            <person name="Zong X."/>
        </authorList>
    </citation>
    <scope>NUCLEOTIDE SEQUENCE [LARGE SCALE GENOMIC DNA]</scope>
    <source>
        <strain evidence="2 3">cv. Zhongwan 6</strain>
    </source>
</reference>
<accession>A0A9D4X8D7</accession>
<keyword evidence="3" id="KW-1185">Reference proteome</keyword>
<dbReference type="SMART" id="SM00256">
    <property type="entry name" value="FBOX"/>
    <property type="match status" value="1"/>
</dbReference>
<evidence type="ECO:0000259" key="1">
    <source>
        <dbReference type="SMART" id="SM00256"/>
    </source>
</evidence>
<dbReference type="InterPro" id="IPR001810">
    <property type="entry name" value="F-box_dom"/>
</dbReference>
<proteinExistence type="predicted"/>
<evidence type="ECO:0000313" key="2">
    <source>
        <dbReference type="EMBL" id="KAI5414810.1"/>
    </source>
</evidence>